<dbReference type="GO" id="GO:0004648">
    <property type="term" value="F:O-phospho-L-serine:2-oxoglutarate aminotransferase activity"/>
    <property type="evidence" value="ECO:0007669"/>
    <property type="project" value="UniProtKB-EC"/>
</dbReference>
<keyword evidence="9" id="KW-0663">Pyridoxal phosphate</keyword>
<dbReference type="GO" id="GO:0008453">
    <property type="term" value="F:alanine-glyoxylate transaminase activity"/>
    <property type="evidence" value="ECO:0007669"/>
    <property type="project" value="TreeGrafter"/>
</dbReference>
<evidence type="ECO:0000256" key="5">
    <source>
        <dbReference type="ARBA" id="ARBA00022490"/>
    </source>
</evidence>
<evidence type="ECO:0000256" key="11">
    <source>
        <dbReference type="ARBA" id="ARBA00049007"/>
    </source>
</evidence>
<evidence type="ECO:0000313" key="12">
    <source>
        <dbReference type="EMBL" id="TNC09262.1"/>
    </source>
</evidence>
<evidence type="ECO:0000256" key="2">
    <source>
        <dbReference type="ARBA" id="ARBA00005099"/>
    </source>
</evidence>
<keyword evidence="8 12" id="KW-0808">Transferase</keyword>
<evidence type="ECO:0000256" key="1">
    <source>
        <dbReference type="ARBA" id="ARBA00001933"/>
    </source>
</evidence>
<dbReference type="Gene3D" id="3.40.640.10">
    <property type="entry name" value="Type I PLP-dependent aspartate aminotransferase-like (Major domain)"/>
    <property type="match status" value="1"/>
</dbReference>
<keyword evidence="5" id="KW-0963">Cytoplasm</keyword>
<evidence type="ECO:0000256" key="7">
    <source>
        <dbReference type="ARBA" id="ARBA00022605"/>
    </source>
</evidence>
<dbReference type="EMBL" id="VDDA01000018">
    <property type="protein sequence ID" value="TNC09262.1"/>
    <property type="molecule type" value="Genomic_DNA"/>
</dbReference>
<reference evidence="12 13" key="1">
    <citation type="submission" date="2019-06" db="EMBL/GenBank/DDBJ databases">
        <title>Genome of Methylobacterium sp. 17Sr1-39.</title>
        <authorList>
            <person name="Seo T."/>
        </authorList>
    </citation>
    <scope>NUCLEOTIDE SEQUENCE [LARGE SCALE GENOMIC DNA]</scope>
    <source>
        <strain evidence="12 13">17Sr1-39</strain>
    </source>
</reference>
<keyword evidence="6 12" id="KW-0032">Aminotransferase</keyword>
<dbReference type="InterPro" id="IPR015424">
    <property type="entry name" value="PyrdxlP-dep_Trfase"/>
</dbReference>
<dbReference type="InterPro" id="IPR006271">
    <property type="entry name" value="Pser_aminoTfrase_methanosarc"/>
</dbReference>
<comment type="catalytic activity">
    <reaction evidence="11">
        <text>O-phospho-L-serine + 2-oxoglutarate = 3-phosphooxypyruvate + L-glutamate</text>
        <dbReference type="Rhea" id="RHEA:14329"/>
        <dbReference type="ChEBI" id="CHEBI:16810"/>
        <dbReference type="ChEBI" id="CHEBI:18110"/>
        <dbReference type="ChEBI" id="CHEBI:29985"/>
        <dbReference type="ChEBI" id="CHEBI:57524"/>
        <dbReference type="EC" id="2.6.1.52"/>
    </reaction>
</comment>
<dbReference type="OrthoDB" id="9772439at2"/>
<keyword evidence="13" id="KW-1185">Reference proteome</keyword>
<comment type="pathway">
    <text evidence="2">Amino-acid biosynthesis; L-serine biosynthesis; L-serine from 3-phospho-D-glycerate: step 2/3.</text>
</comment>
<dbReference type="NCBIfam" id="NF002841">
    <property type="entry name" value="PRK03080.1-2"/>
    <property type="match status" value="1"/>
</dbReference>
<evidence type="ECO:0000256" key="6">
    <source>
        <dbReference type="ARBA" id="ARBA00022576"/>
    </source>
</evidence>
<comment type="caution">
    <text evidence="12">The sequence shown here is derived from an EMBL/GenBank/DDBJ whole genome shotgun (WGS) entry which is preliminary data.</text>
</comment>
<name>A0A5C4LC57_9HYPH</name>
<dbReference type="PANTHER" id="PTHR21152:SF40">
    <property type="entry name" value="ALANINE--GLYOXYLATE AMINOTRANSFERASE"/>
    <property type="match status" value="1"/>
</dbReference>
<dbReference type="SUPFAM" id="SSF53383">
    <property type="entry name" value="PLP-dependent transferases"/>
    <property type="match status" value="1"/>
</dbReference>
<evidence type="ECO:0000256" key="10">
    <source>
        <dbReference type="ARBA" id="ARBA00023299"/>
    </source>
</evidence>
<dbReference type="GO" id="GO:0019265">
    <property type="term" value="P:glycine biosynthetic process, by transamination of glyoxylate"/>
    <property type="evidence" value="ECO:0007669"/>
    <property type="project" value="TreeGrafter"/>
</dbReference>
<dbReference type="PIRSF" id="PIRSF000525">
    <property type="entry name" value="SerC"/>
    <property type="match status" value="1"/>
</dbReference>
<dbReference type="UniPathway" id="UPA00135">
    <property type="reaction ID" value="UER00197"/>
</dbReference>
<keyword evidence="7" id="KW-0028">Amino-acid biosynthesis</keyword>
<gene>
    <name evidence="12" type="ORF">FF100_27245</name>
</gene>
<dbReference type="Gene3D" id="3.90.1150.10">
    <property type="entry name" value="Aspartate Aminotransferase, domain 1"/>
    <property type="match status" value="1"/>
</dbReference>
<dbReference type="NCBIfam" id="TIGR01365">
    <property type="entry name" value="serC_2"/>
    <property type="match status" value="1"/>
</dbReference>
<sequence length="389" mass="41917">MTTRPAARPRAPFFSSGPCAKRPGWTPDALSDAALGRSHRAKLGKAKLKQSIDLTRTVLQVPADYRIGIVPASDTGAVEMAMWSLLGARPVDMLAWESFGETWVTDAIKQLKLDARVIKAPYGRLPDLSTVDTRTRDVVFTWNGTTSGVRVPNADWIAADREGLTICDATSAAFAQDLDWPKLDVVTFSWQKVLGGEAAHGMLILSPRAVARLESHVPAWPMPKIFRMTKGGKLIEGIFEGETINTPSMLAVEDYIDALRWAESLGGLPALRARADRNAGVIADWVARTPWIASLAEDPATASNTSVCLVVSDPDVVGRGPEAVAAVAKGIATMLDREGVAHDIGAYRDAPPGLRIWCGATVEASDLEALTPWLDWAFAQEKARLTQAA</sequence>
<evidence type="ECO:0000256" key="3">
    <source>
        <dbReference type="ARBA" id="ARBA00006904"/>
    </source>
</evidence>
<dbReference type="InterPro" id="IPR015422">
    <property type="entry name" value="PyrdxlP-dep_Trfase_small"/>
</dbReference>
<dbReference type="PANTHER" id="PTHR21152">
    <property type="entry name" value="AMINOTRANSFERASE CLASS V"/>
    <property type="match status" value="1"/>
</dbReference>
<proteinExistence type="inferred from homology"/>
<evidence type="ECO:0000256" key="9">
    <source>
        <dbReference type="ARBA" id="ARBA00022898"/>
    </source>
</evidence>
<comment type="similarity">
    <text evidence="3">Belongs to the class-V pyridoxal-phosphate-dependent aminotransferase family. SerC subfamily.</text>
</comment>
<protein>
    <recommendedName>
        <fullName evidence="4">phosphoserine transaminase</fullName>
        <ecNumber evidence="4">2.6.1.52</ecNumber>
    </recommendedName>
</protein>
<keyword evidence="10" id="KW-0718">Serine biosynthesis</keyword>
<organism evidence="12 13">
    <name type="scientific">Methylobacterium terricola</name>
    <dbReference type="NCBI Taxonomy" id="2583531"/>
    <lineage>
        <taxon>Bacteria</taxon>
        <taxon>Pseudomonadati</taxon>
        <taxon>Pseudomonadota</taxon>
        <taxon>Alphaproteobacteria</taxon>
        <taxon>Hyphomicrobiales</taxon>
        <taxon>Methylobacteriaceae</taxon>
        <taxon>Methylobacterium</taxon>
    </lineage>
</organism>
<dbReference type="EC" id="2.6.1.52" evidence="4"/>
<dbReference type="CDD" id="cd01494">
    <property type="entry name" value="AAT_I"/>
    <property type="match status" value="1"/>
</dbReference>
<dbReference type="InterPro" id="IPR022278">
    <property type="entry name" value="Pser_aminoTfrase"/>
</dbReference>
<comment type="cofactor">
    <cofactor evidence="1">
        <name>pyridoxal 5'-phosphate</name>
        <dbReference type="ChEBI" id="CHEBI:597326"/>
    </cofactor>
</comment>
<evidence type="ECO:0000313" key="13">
    <source>
        <dbReference type="Proteomes" id="UP000305267"/>
    </source>
</evidence>
<evidence type="ECO:0000256" key="4">
    <source>
        <dbReference type="ARBA" id="ARBA00013030"/>
    </source>
</evidence>
<dbReference type="Proteomes" id="UP000305267">
    <property type="component" value="Unassembled WGS sequence"/>
</dbReference>
<dbReference type="InterPro" id="IPR015421">
    <property type="entry name" value="PyrdxlP-dep_Trfase_major"/>
</dbReference>
<dbReference type="GO" id="GO:0004760">
    <property type="term" value="F:L-serine-pyruvate transaminase activity"/>
    <property type="evidence" value="ECO:0007669"/>
    <property type="project" value="TreeGrafter"/>
</dbReference>
<dbReference type="AlphaFoldDB" id="A0A5C4LC57"/>
<dbReference type="GO" id="GO:0006564">
    <property type="term" value="P:L-serine biosynthetic process"/>
    <property type="evidence" value="ECO:0007669"/>
    <property type="project" value="UniProtKB-KW"/>
</dbReference>
<evidence type="ECO:0000256" key="8">
    <source>
        <dbReference type="ARBA" id="ARBA00022679"/>
    </source>
</evidence>
<dbReference type="RefSeq" id="WP_139038905.1">
    <property type="nucleotide sequence ID" value="NZ_VDDA01000018.1"/>
</dbReference>
<accession>A0A5C4LC57</accession>